<feature type="transmembrane region" description="Helical" evidence="11">
    <location>
        <begin position="12"/>
        <end position="32"/>
    </location>
</feature>
<evidence type="ECO:0000256" key="1">
    <source>
        <dbReference type="ARBA" id="ARBA00004477"/>
    </source>
</evidence>
<gene>
    <name evidence="13" type="primary">LOC120282259</name>
</gene>
<reference evidence="13" key="1">
    <citation type="submission" date="2025-08" db="UniProtKB">
        <authorList>
            <consortium name="RefSeq"/>
        </authorList>
    </citation>
    <scope>IDENTIFICATION</scope>
</reference>
<evidence type="ECO:0000256" key="6">
    <source>
        <dbReference type="ARBA" id="ARBA00022692"/>
    </source>
</evidence>
<evidence type="ECO:0000256" key="11">
    <source>
        <dbReference type="SAM" id="Phobius"/>
    </source>
</evidence>
<accession>A0AB40CYJ8</accession>
<evidence type="ECO:0000313" key="12">
    <source>
        <dbReference type="Proteomes" id="UP001515500"/>
    </source>
</evidence>
<dbReference type="AlphaFoldDB" id="A0AB40CYJ8"/>
<comment type="pathway">
    <text evidence="2">Protein modification; protein glycosylation.</text>
</comment>
<evidence type="ECO:0000313" key="13">
    <source>
        <dbReference type="RefSeq" id="XP_039144970.1"/>
    </source>
</evidence>
<evidence type="ECO:0000256" key="3">
    <source>
        <dbReference type="ARBA" id="ARBA00011964"/>
    </source>
</evidence>
<evidence type="ECO:0000256" key="8">
    <source>
        <dbReference type="ARBA" id="ARBA00022989"/>
    </source>
</evidence>
<name>A0AB40CYJ8_DIOCR</name>
<dbReference type="PANTHER" id="PTHR12646:SF0">
    <property type="entry name" value="DOL-P-MAN:MAN(5)GLCNAC(2)-PP-DOL ALPHA-1,3-MANNOSYLTRANSFERASE"/>
    <property type="match status" value="1"/>
</dbReference>
<keyword evidence="7" id="KW-0256">Endoplasmic reticulum</keyword>
<evidence type="ECO:0000256" key="2">
    <source>
        <dbReference type="ARBA" id="ARBA00004922"/>
    </source>
</evidence>
<dbReference type="PANTHER" id="PTHR12646">
    <property type="entry name" value="NOT56 - RELATED"/>
    <property type="match status" value="1"/>
</dbReference>
<comment type="catalytic activity">
    <reaction evidence="10">
        <text>an alpha-D-Man-(1-&gt;2)-alpha-D-Man-(1-&gt;2)-alpha-D-Man-(1-&gt;3)-[alpha-D-Man-(1-&gt;6)]-beta-D-Man-(1-&gt;4)-beta-D-GlcNAc-(1-&gt;4)-alpha-D-GlcNAc-diphospho-di-trans,poly-cis-dolichol + a di-trans,poly-cis-dolichyl beta-D-mannosyl phosphate = an alpha-D-Man-(1-&gt;2)-alpha-D-Man-(1-&gt;2)-alpha-D-Man-(1-&gt;3)-[alpha-D-Man-(1-&gt;3)-alpha-D-Man-(1-&gt;6)]-beta-D-Man-(1-&gt;4)-beta-D-GlcNAc-(1-&gt;4)-alpha-D-GlcNAc-diphospho-di-trans,poly-cis-dolichol + a di-trans,poly-cis-dolichyl phosphate + H(+)</text>
        <dbReference type="Rhea" id="RHEA:29527"/>
        <dbReference type="Rhea" id="RHEA-COMP:19498"/>
        <dbReference type="Rhea" id="RHEA-COMP:19501"/>
        <dbReference type="Rhea" id="RHEA-COMP:19516"/>
        <dbReference type="Rhea" id="RHEA-COMP:19517"/>
        <dbReference type="ChEBI" id="CHEBI:15378"/>
        <dbReference type="ChEBI" id="CHEBI:57683"/>
        <dbReference type="ChEBI" id="CHEBI:58211"/>
        <dbReference type="ChEBI" id="CHEBI:132515"/>
        <dbReference type="ChEBI" id="CHEBI:132516"/>
        <dbReference type="EC" id="2.4.1.258"/>
    </reaction>
    <physiologicalReaction direction="left-to-right" evidence="10">
        <dbReference type="Rhea" id="RHEA:29528"/>
    </physiologicalReaction>
</comment>
<comment type="subcellular location">
    <subcellularLocation>
        <location evidence="1">Endoplasmic reticulum membrane</location>
        <topology evidence="1">Multi-pass membrane protein</topology>
    </subcellularLocation>
</comment>
<dbReference type="GO" id="GO:0005789">
    <property type="term" value="C:endoplasmic reticulum membrane"/>
    <property type="evidence" value="ECO:0007669"/>
    <property type="project" value="UniProtKB-SubCell"/>
</dbReference>
<keyword evidence="12" id="KW-1185">Reference proteome</keyword>
<dbReference type="EC" id="2.4.1.258" evidence="3"/>
<dbReference type="Proteomes" id="UP001515500">
    <property type="component" value="Chromosome 3"/>
</dbReference>
<evidence type="ECO:0000256" key="10">
    <source>
        <dbReference type="ARBA" id="ARBA00049506"/>
    </source>
</evidence>
<keyword evidence="4" id="KW-0328">Glycosyltransferase</keyword>
<evidence type="ECO:0000256" key="4">
    <source>
        <dbReference type="ARBA" id="ARBA00022676"/>
    </source>
</evidence>
<organism evidence="12 13">
    <name type="scientific">Dioscorea cayennensis subsp. rotundata</name>
    <name type="common">White Guinea yam</name>
    <name type="synonym">Dioscorea rotundata</name>
    <dbReference type="NCBI Taxonomy" id="55577"/>
    <lineage>
        <taxon>Eukaryota</taxon>
        <taxon>Viridiplantae</taxon>
        <taxon>Streptophyta</taxon>
        <taxon>Embryophyta</taxon>
        <taxon>Tracheophyta</taxon>
        <taxon>Spermatophyta</taxon>
        <taxon>Magnoliopsida</taxon>
        <taxon>Liliopsida</taxon>
        <taxon>Dioscoreales</taxon>
        <taxon>Dioscoreaceae</taxon>
        <taxon>Dioscorea</taxon>
    </lineage>
</organism>
<evidence type="ECO:0000256" key="9">
    <source>
        <dbReference type="ARBA" id="ARBA00023136"/>
    </source>
</evidence>
<dbReference type="GeneID" id="120282259"/>
<proteinExistence type="predicted"/>
<dbReference type="RefSeq" id="XP_039144970.1">
    <property type="nucleotide sequence ID" value="XM_039289036.1"/>
</dbReference>
<dbReference type="Pfam" id="PF05208">
    <property type="entry name" value="ALG3"/>
    <property type="match status" value="1"/>
</dbReference>
<dbReference type="GO" id="GO:0052925">
    <property type="term" value="F:dol-P-Man:Man(5)GlcNAc(2)-PP-Dol alpha-1,3-mannosyltransferase activity"/>
    <property type="evidence" value="ECO:0007669"/>
    <property type="project" value="UniProtKB-EC"/>
</dbReference>
<keyword evidence="6 11" id="KW-0812">Transmembrane</keyword>
<sequence length="91" mass="10356">MGGRETRKPAVAAVLLLLDVILVSLIIIYVPYTKIDWDACMSQVDGFLGGERDYTKLKGDTEPLVYLSLFFYAYFVIQFVTGRQVYPAHKF</sequence>
<keyword evidence="5" id="KW-0808">Transferase</keyword>
<keyword evidence="9 11" id="KW-0472">Membrane</keyword>
<evidence type="ECO:0000256" key="7">
    <source>
        <dbReference type="ARBA" id="ARBA00022824"/>
    </source>
</evidence>
<feature type="transmembrane region" description="Helical" evidence="11">
    <location>
        <begin position="64"/>
        <end position="81"/>
    </location>
</feature>
<keyword evidence="8 11" id="KW-1133">Transmembrane helix</keyword>
<protein>
    <recommendedName>
        <fullName evidence="3">dolichyl-P-Man:Man5GlcNAc2-PP-dolichol alpha-1,3-mannosyltransferase</fullName>
        <ecNumber evidence="3">2.4.1.258</ecNumber>
    </recommendedName>
</protein>
<evidence type="ECO:0000256" key="5">
    <source>
        <dbReference type="ARBA" id="ARBA00022679"/>
    </source>
</evidence>
<dbReference type="InterPro" id="IPR007873">
    <property type="entry name" value="Glycosyltransferase_ALG3"/>
</dbReference>